<evidence type="ECO:0000313" key="4">
    <source>
        <dbReference type="Proteomes" id="UP001145742"/>
    </source>
</evidence>
<sequence length="161" mass="17777">MAVPTLTGSCMEPGQWTLPSEKLQRLLAIGYRLLVIGYRLLVIGYRYLLVVVSVSYLYPMYTNPYPHIGITIFIPVLTLVATEEATKSRDHQSLPVGPGSKGQQRPELGKGPPPTGSIITAGQCIRAVLRLPRNVLVMLDTGNLDTQRGEMENREQSPFRG</sequence>
<protein>
    <submittedName>
        <fullName evidence="3">Uncharacterized protein</fullName>
    </submittedName>
</protein>
<keyword evidence="2" id="KW-0812">Transmembrane</keyword>
<proteinExistence type="predicted"/>
<evidence type="ECO:0000313" key="3">
    <source>
        <dbReference type="EMBL" id="KAJ7418854.1"/>
    </source>
</evidence>
<feature type="region of interest" description="Disordered" evidence="1">
    <location>
        <begin position="88"/>
        <end position="113"/>
    </location>
</feature>
<feature type="transmembrane region" description="Helical" evidence="2">
    <location>
        <begin position="33"/>
        <end position="58"/>
    </location>
</feature>
<comment type="caution">
    <text evidence="3">The sequence shown here is derived from an EMBL/GenBank/DDBJ whole genome shotgun (WGS) entry which is preliminary data.</text>
</comment>
<accession>A0ABQ9DHE3</accession>
<keyword evidence="2" id="KW-0472">Membrane</keyword>
<dbReference type="EMBL" id="WHWB01033569">
    <property type="protein sequence ID" value="KAJ7418854.1"/>
    <property type="molecule type" value="Genomic_DNA"/>
</dbReference>
<keyword evidence="4" id="KW-1185">Reference proteome</keyword>
<gene>
    <name evidence="3" type="ORF">WISP_57252</name>
</gene>
<dbReference type="Proteomes" id="UP001145742">
    <property type="component" value="Unassembled WGS sequence"/>
</dbReference>
<evidence type="ECO:0000256" key="1">
    <source>
        <dbReference type="SAM" id="MobiDB-lite"/>
    </source>
</evidence>
<feature type="transmembrane region" description="Helical" evidence="2">
    <location>
        <begin position="64"/>
        <end position="82"/>
    </location>
</feature>
<evidence type="ECO:0000256" key="2">
    <source>
        <dbReference type="SAM" id="Phobius"/>
    </source>
</evidence>
<organism evidence="3 4">
    <name type="scientific">Willisornis vidua</name>
    <name type="common">Xingu scale-backed antbird</name>
    <dbReference type="NCBI Taxonomy" id="1566151"/>
    <lineage>
        <taxon>Eukaryota</taxon>
        <taxon>Metazoa</taxon>
        <taxon>Chordata</taxon>
        <taxon>Craniata</taxon>
        <taxon>Vertebrata</taxon>
        <taxon>Euteleostomi</taxon>
        <taxon>Archelosauria</taxon>
        <taxon>Archosauria</taxon>
        <taxon>Dinosauria</taxon>
        <taxon>Saurischia</taxon>
        <taxon>Theropoda</taxon>
        <taxon>Coelurosauria</taxon>
        <taxon>Aves</taxon>
        <taxon>Neognathae</taxon>
        <taxon>Neoaves</taxon>
        <taxon>Telluraves</taxon>
        <taxon>Australaves</taxon>
        <taxon>Passeriformes</taxon>
        <taxon>Thamnophilidae</taxon>
        <taxon>Willisornis</taxon>
    </lineage>
</organism>
<reference evidence="3" key="1">
    <citation type="submission" date="2019-10" db="EMBL/GenBank/DDBJ databases">
        <authorList>
            <person name="Soares A.E.R."/>
            <person name="Aleixo A."/>
            <person name="Schneider P."/>
            <person name="Miyaki C.Y."/>
            <person name="Schneider M.P."/>
            <person name="Mello C."/>
            <person name="Vasconcelos A.T.R."/>
        </authorList>
    </citation>
    <scope>NUCLEOTIDE SEQUENCE</scope>
    <source>
        <tissue evidence="3">Muscle</tissue>
    </source>
</reference>
<keyword evidence="2" id="KW-1133">Transmembrane helix</keyword>
<name>A0ABQ9DHE3_9PASS</name>